<keyword evidence="4" id="KW-0804">Transcription</keyword>
<dbReference type="PANTHER" id="PTHR31384">
    <property type="entry name" value="AUXIN RESPONSE FACTOR 4-RELATED"/>
    <property type="match status" value="1"/>
</dbReference>
<name>A0AAV9DGB0_ACOCL</name>
<evidence type="ECO:0000256" key="4">
    <source>
        <dbReference type="ARBA" id="ARBA00023163"/>
    </source>
</evidence>
<protein>
    <submittedName>
        <fullName evidence="6">Auxin response factor 22</fullName>
    </submittedName>
</protein>
<dbReference type="InterPro" id="IPR044835">
    <property type="entry name" value="ARF_plant"/>
</dbReference>
<dbReference type="GO" id="GO:0003677">
    <property type="term" value="F:DNA binding"/>
    <property type="evidence" value="ECO:0007669"/>
    <property type="project" value="UniProtKB-KW"/>
</dbReference>
<reference evidence="6" key="1">
    <citation type="journal article" date="2023" name="Nat. Commun.">
        <title>Diploid and tetraploid genomes of Acorus and the evolution of monocots.</title>
        <authorList>
            <person name="Ma L."/>
            <person name="Liu K.W."/>
            <person name="Li Z."/>
            <person name="Hsiao Y.Y."/>
            <person name="Qi Y."/>
            <person name="Fu T."/>
            <person name="Tang G.D."/>
            <person name="Zhang D."/>
            <person name="Sun W.H."/>
            <person name="Liu D.K."/>
            <person name="Li Y."/>
            <person name="Chen G.Z."/>
            <person name="Liu X.D."/>
            <person name="Liao X.Y."/>
            <person name="Jiang Y.T."/>
            <person name="Yu X."/>
            <person name="Hao Y."/>
            <person name="Huang J."/>
            <person name="Zhao X.W."/>
            <person name="Ke S."/>
            <person name="Chen Y.Y."/>
            <person name="Wu W.L."/>
            <person name="Hsu J.L."/>
            <person name="Lin Y.F."/>
            <person name="Huang M.D."/>
            <person name="Li C.Y."/>
            <person name="Huang L."/>
            <person name="Wang Z.W."/>
            <person name="Zhao X."/>
            <person name="Zhong W.Y."/>
            <person name="Peng D.H."/>
            <person name="Ahmad S."/>
            <person name="Lan S."/>
            <person name="Zhang J.S."/>
            <person name="Tsai W.C."/>
            <person name="Van de Peer Y."/>
            <person name="Liu Z.J."/>
        </authorList>
    </citation>
    <scope>NUCLEOTIDE SEQUENCE</scope>
    <source>
        <strain evidence="6">CP</strain>
    </source>
</reference>
<keyword evidence="3" id="KW-0238">DNA-binding</keyword>
<evidence type="ECO:0000256" key="3">
    <source>
        <dbReference type="ARBA" id="ARBA00023125"/>
    </source>
</evidence>
<keyword evidence="7" id="KW-1185">Reference proteome</keyword>
<dbReference type="SUPFAM" id="SSF101936">
    <property type="entry name" value="DNA-binding pseudobarrel domain"/>
    <property type="match status" value="1"/>
</dbReference>
<accession>A0AAV9DGB0</accession>
<evidence type="ECO:0000256" key="2">
    <source>
        <dbReference type="ARBA" id="ARBA00023015"/>
    </source>
</evidence>
<dbReference type="InterPro" id="IPR015300">
    <property type="entry name" value="DNA-bd_pseudobarrel_sf"/>
</dbReference>
<dbReference type="Proteomes" id="UP001180020">
    <property type="component" value="Unassembled WGS sequence"/>
</dbReference>
<dbReference type="GO" id="GO:0006355">
    <property type="term" value="P:regulation of DNA-templated transcription"/>
    <property type="evidence" value="ECO:0007669"/>
    <property type="project" value="InterPro"/>
</dbReference>
<reference evidence="6" key="2">
    <citation type="submission" date="2023-06" db="EMBL/GenBank/DDBJ databases">
        <authorList>
            <person name="Ma L."/>
            <person name="Liu K.-W."/>
            <person name="Li Z."/>
            <person name="Hsiao Y.-Y."/>
            <person name="Qi Y."/>
            <person name="Fu T."/>
            <person name="Tang G."/>
            <person name="Zhang D."/>
            <person name="Sun W.-H."/>
            <person name="Liu D.-K."/>
            <person name="Li Y."/>
            <person name="Chen G.-Z."/>
            <person name="Liu X.-D."/>
            <person name="Liao X.-Y."/>
            <person name="Jiang Y.-T."/>
            <person name="Yu X."/>
            <person name="Hao Y."/>
            <person name="Huang J."/>
            <person name="Zhao X.-W."/>
            <person name="Ke S."/>
            <person name="Chen Y.-Y."/>
            <person name="Wu W.-L."/>
            <person name="Hsu J.-L."/>
            <person name="Lin Y.-F."/>
            <person name="Huang M.-D."/>
            <person name="Li C.-Y."/>
            <person name="Huang L."/>
            <person name="Wang Z.-W."/>
            <person name="Zhao X."/>
            <person name="Zhong W.-Y."/>
            <person name="Peng D.-H."/>
            <person name="Ahmad S."/>
            <person name="Lan S."/>
            <person name="Zhang J.-S."/>
            <person name="Tsai W.-C."/>
            <person name="Van De Peer Y."/>
            <person name="Liu Z.-J."/>
        </authorList>
    </citation>
    <scope>NUCLEOTIDE SEQUENCE</scope>
    <source>
        <strain evidence="6">CP</strain>
        <tissue evidence="6">Leaves</tissue>
    </source>
</reference>
<organism evidence="6 7">
    <name type="scientific">Acorus calamus</name>
    <name type="common">Sweet flag</name>
    <dbReference type="NCBI Taxonomy" id="4465"/>
    <lineage>
        <taxon>Eukaryota</taxon>
        <taxon>Viridiplantae</taxon>
        <taxon>Streptophyta</taxon>
        <taxon>Embryophyta</taxon>
        <taxon>Tracheophyta</taxon>
        <taxon>Spermatophyta</taxon>
        <taxon>Magnoliopsida</taxon>
        <taxon>Liliopsida</taxon>
        <taxon>Acoraceae</taxon>
        <taxon>Acorus</taxon>
    </lineage>
</organism>
<dbReference type="GO" id="GO:0005634">
    <property type="term" value="C:nucleus"/>
    <property type="evidence" value="ECO:0007669"/>
    <property type="project" value="UniProtKB-SubCell"/>
</dbReference>
<dbReference type="GO" id="GO:0009725">
    <property type="term" value="P:response to hormone"/>
    <property type="evidence" value="ECO:0007669"/>
    <property type="project" value="InterPro"/>
</dbReference>
<gene>
    <name evidence="6" type="primary">ARF22</name>
    <name evidence="6" type="ORF">QJS10_CPB13g01066</name>
</gene>
<proteinExistence type="predicted"/>
<comment type="subcellular location">
    <subcellularLocation>
        <location evidence="1">Nucleus</location>
    </subcellularLocation>
</comment>
<evidence type="ECO:0000313" key="6">
    <source>
        <dbReference type="EMBL" id="KAK1299941.1"/>
    </source>
</evidence>
<keyword evidence="2" id="KW-0805">Transcription regulation</keyword>
<dbReference type="Gene3D" id="2.40.330.10">
    <property type="entry name" value="DNA-binding pseudobarrel domain"/>
    <property type="match status" value="1"/>
</dbReference>
<dbReference type="AlphaFoldDB" id="A0AAV9DGB0"/>
<dbReference type="PANTHER" id="PTHR31384:SF94">
    <property type="entry name" value="AUXIN RESPONSE FACTOR 17"/>
    <property type="match status" value="1"/>
</dbReference>
<keyword evidence="5" id="KW-0539">Nucleus</keyword>
<evidence type="ECO:0000313" key="7">
    <source>
        <dbReference type="Proteomes" id="UP001180020"/>
    </source>
</evidence>
<sequence length="160" mass="18484">MSKVLTQSDAHNGGGYSVPRACAESLFPPLNYADDTPLQTLSVTDMHGTVGVEEELFVGIRRRRRMGELRARDEVVNTMRKAWAGETFEVTYYPRMGTLEFVVGVDVVERVVRERWAPGVRVKMAVEMEDSRKIWVHGCISFIDFQKFPWRMLHETYKLR</sequence>
<evidence type="ECO:0000256" key="5">
    <source>
        <dbReference type="ARBA" id="ARBA00023242"/>
    </source>
</evidence>
<comment type="caution">
    <text evidence="6">The sequence shown here is derived from an EMBL/GenBank/DDBJ whole genome shotgun (WGS) entry which is preliminary data.</text>
</comment>
<dbReference type="EMBL" id="JAUJYO010000013">
    <property type="protein sequence ID" value="KAK1299941.1"/>
    <property type="molecule type" value="Genomic_DNA"/>
</dbReference>
<evidence type="ECO:0000256" key="1">
    <source>
        <dbReference type="ARBA" id="ARBA00004123"/>
    </source>
</evidence>